<dbReference type="STRING" id="766136.BHF68_04225"/>
<dbReference type="AlphaFoldDB" id="A0A1E5G2W9"/>
<comment type="caution">
    <text evidence="2">The sequence shown here is derived from an EMBL/GenBank/DDBJ whole genome shotgun (WGS) entry which is preliminary data.</text>
</comment>
<proteinExistence type="predicted"/>
<dbReference type="GO" id="GO:0016491">
    <property type="term" value="F:oxidoreductase activity"/>
    <property type="evidence" value="ECO:0007669"/>
    <property type="project" value="InterPro"/>
</dbReference>
<dbReference type="InterPro" id="IPR003251">
    <property type="entry name" value="Rr_diiron-bd_dom"/>
</dbReference>
<dbReference type="InterPro" id="IPR012347">
    <property type="entry name" value="Ferritin-like"/>
</dbReference>
<evidence type="ECO:0000259" key="1">
    <source>
        <dbReference type="Pfam" id="PF02915"/>
    </source>
</evidence>
<dbReference type="GO" id="GO:0046872">
    <property type="term" value="F:metal ion binding"/>
    <property type="evidence" value="ECO:0007669"/>
    <property type="project" value="InterPro"/>
</dbReference>
<accession>A0A1E5G2W9</accession>
<dbReference type="Proteomes" id="UP000094296">
    <property type="component" value="Unassembled WGS sequence"/>
</dbReference>
<organism evidence="2 3">
    <name type="scientific">Desulfuribacillus alkaliarsenatis</name>
    <dbReference type="NCBI Taxonomy" id="766136"/>
    <lineage>
        <taxon>Bacteria</taxon>
        <taxon>Bacillati</taxon>
        <taxon>Bacillota</taxon>
        <taxon>Desulfuribacillia</taxon>
        <taxon>Desulfuribacillales</taxon>
        <taxon>Desulfuribacillaceae</taxon>
        <taxon>Desulfuribacillus</taxon>
    </lineage>
</organism>
<dbReference type="SUPFAM" id="SSF47240">
    <property type="entry name" value="Ferritin-like"/>
    <property type="match status" value="1"/>
</dbReference>
<sequence length="64" mass="7599">MKDILDGIQLAIEDEVNAQKHYQELADKAEDPLLKKFFEQLVKDEQSHEKVLRSRYEALSRLKR</sequence>
<reference evidence="2 3" key="1">
    <citation type="submission" date="2016-09" db="EMBL/GenBank/DDBJ databases">
        <title>Draft genome sequence for the type strain of Desulfuribacillus alkaliarsenatis AHT28, an obligately anaerobic, sulfidogenic bacterium isolated from Russian soda lake sediments.</title>
        <authorList>
            <person name="Abin C.A."/>
            <person name="Hollibaugh J.T."/>
        </authorList>
    </citation>
    <scope>NUCLEOTIDE SEQUENCE [LARGE SCALE GENOMIC DNA]</scope>
    <source>
        <strain evidence="2 3">AHT28</strain>
    </source>
</reference>
<protein>
    <submittedName>
        <fullName evidence="2">Rubrerythrin</fullName>
    </submittedName>
</protein>
<name>A0A1E5G2W9_9FIRM</name>
<dbReference type="OrthoDB" id="1739983at2"/>
<evidence type="ECO:0000313" key="3">
    <source>
        <dbReference type="Proteomes" id="UP000094296"/>
    </source>
</evidence>
<keyword evidence="3" id="KW-1185">Reference proteome</keyword>
<dbReference type="Gene3D" id="1.20.1260.10">
    <property type="match status" value="1"/>
</dbReference>
<gene>
    <name evidence="2" type="ORF">BHF68_04225</name>
</gene>
<dbReference type="RefSeq" id="WP_069642820.1">
    <property type="nucleotide sequence ID" value="NZ_MIJE01000011.1"/>
</dbReference>
<dbReference type="EMBL" id="MIJE01000011">
    <property type="protein sequence ID" value="OEF97422.1"/>
    <property type="molecule type" value="Genomic_DNA"/>
</dbReference>
<dbReference type="InterPro" id="IPR009078">
    <property type="entry name" value="Ferritin-like_SF"/>
</dbReference>
<feature type="domain" description="Rubrerythrin diiron-binding" evidence="1">
    <location>
        <begin position="9"/>
        <end position="59"/>
    </location>
</feature>
<dbReference type="Pfam" id="PF02915">
    <property type="entry name" value="Rubrerythrin"/>
    <property type="match status" value="1"/>
</dbReference>
<evidence type="ECO:0000313" key="2">
    <source>
        <dbReference type="EMBL" id="OEF97422.1"/>
    </source>
</evidence>